<evidence type="ECO:0000256" key="1">
    <source>
        <dbReference type="ARBA" id="ARBA00000385"/>
    </source>
</evidence>
<comment type="similarity">
    <text evidence="2 5">Belongs to the pseudouridine synthase TruB family. Type 1 subfamily.</text>
</comment>
<dbReference type="GO" id="GO:0031119">
    <property type="term" value="P:tRNA pseudouridine synthesis"/>
    <property type="evidence" value="ECO:0007669"/>
    <property type="project" value="UniProtKB-UniRule"/>
</dbReference>
<dbReference type="PANTHER" id="PTHR13767">
    <property type="entry name" value="TRNA-PSEUDOURIDINE SYNTHASE"/>
    <property type="match status" value="1"/>
</dbReference>
<dbReference type="PANTHER" id="PTHR13767:SF2">
    <property type="entry name" value="PSEUDOURIDYLATE SYNTHASE TRUB1"/>
    <property type="match status" value="1"/>
</dbReference>
<protein>
    <recommendedName>
        <fullName evidence="5">tRNA pseudouridine synthase B</fullName>
        <ecNumber evidence="5">5.4.99.25</ecNumber>
    </recommendedName>
    <alternativeName>
        <fullName evidence="5">tRNA pseudouridine(55) synthase</fullName>
        <shortName evidence="5">Psi55 synthase</shortName>
    </alternativeName>
    <alternativeName>
        <fullName evidence="5">tRNA pseudouridylate synthase</fullName>
    </alternativeName>
    <alternativeName>
        <fullName evidence="5">tRNA-uridine isomerase</fullName>
    </alternativeName>
</protein>
<evidence type="ECO:0000256" key="3">
    <source>
        <dbReference type="ARBA" id="ARBA00022694"/>
    </source>
</evidence>
<evidence type="ECO:0000313" key="8">
    <source>
        <dbReference type="EMBL" id="KGO07002.1"/>
    </source>
</evidence>
<dbReference type="GO" id="GO:0003723">
    <property type="term" value="F:RNA binding"/>
    <property type="evidence" value="ECO:0007669"/>
    <property type="project" value="InterPro"/>
</dbReference>
<evidence type="ECO:0000256" key="5">
    <source>
        <dbReference type="HAMAP-Rule" id="MF_01080"/>
    </source>
</evidence>
<keyword evidence="4 5" id="KW-0413">Isomerase</keyword>
<dbReference type="Gene3D" id="3.30.2350.10">
    <property type="entry name" value="Pseudouridine synthase"/>
    <property type="match status" value="1"/>
</dbReference>
<dbReference type="CDD" id="cd02573">
    <property type="entry name" value="PseudoU_synth_EcTruB"/>
    <property type="match status" value="1"/>
</dbReference>
<dbReference type="Pfam" id="PF01509">
    <property type="entry name" value="TruB_N"/>
    <property type="match status" value="1"/>
</dbReference>
<dbReference type="Pfam" id="PF16198">
    <property type="entry name" value="TruB_C_2"/>
    <property type="match status" value="1"/>
</dbReference>
<keyword evidence="9" id="KW-1185">Reference proteome</keyword>
<evidence type="ECO:0000313" key="9">
    <source>
        <dbReference type="Proteomes" id="UP000030140"/>
    </source>
</evidence>
<dbReference type="GO" id="GO:0160148">
    <property type="term" value="F:tRNA pseudouridine(55) synthase activity"/>
    <property type="evidence" value="ECO:0007669"/>
    <property type="project" value="UniProtKB-EC"/>
</dbReference>
<proteinExistence type="inferred from homology"/>
<dbReference type="HAMAP" id="MF_01080">
    <property type="entry name" value="TruB_bact"/>
    <property type="match status" value="1"/>
</dbReference>
<keyword evidence="3 5" id="KW-0819">tRNA processing</keyword>
<dbReference type="InterPro" id="IPR032819">
    <property type="entry name" value="TruB_C"/>
</dbReference>
<dbReference type="RefSeq" id="WP_035326400.1">
    <property type="nucleotide sequence ID" value="NZ_CP015125.1"/>
</dbReference>
<dbReference type="KEGG" id="ddo:I597_0715"/>
<feature type="domain" description="Pseudouridine synthase II N-terminal" evidence="6">
    <location>
        <begin position="45"/>
        <end position="190"/>
    </location>
</feature>
<comment type="catalytic activity">
    <reaction evidence="1 5">
        <text>uridine(55) in tRNA = pseudouridine(55) in tRNA</text>
        <dbReference type="Rhea" id="RHEA:42532"/>
        <dbReference type="Rhea" id="RHEA-COMP:10101"/>
        <dbReference type="Rhea" id="RHEA-COMP:10102"/>
        <dbReference type="ChEBI" id="CHEBI:65314"/>
        <dbReference type="ChEBI" id="CHEBI:65315"/>
        <dbReference type="EC" id="5.4.99.25"/>
    </reaction>
</comment>
<dbReference type="SUPFAM" id="SSF55120">
    <property type="entry name" value="Pseudouridine synthase"/>
    <property type="match status" value="1"/>
</dbReference>
<dbReference type="Proteomes" id="UP000030140">
    <property type="component" value="Unassembled WGS sequence"/>
</dbReference>
<evidence type="ECO:0000256" key="2">
    <source>
        <dbReference type="ARBA" id="ARBA00005642"/>
    </source>
</evidence>
<dbReference type="GO" id="GO:1990481">
    <property type="term" value="P:mRNA pseudouridine synthesis"/>
    <property type="evidence" value="ECO:0007669"/>
    <property type="project" value="TreeGrafter"/>
</dbReference>
<dbReference type="PATRIC" id="fig|1300343.5.peg.725"/>
<organism evidence="8 9">
    <name type="scientific">Dokdonia donghaensis DSW-1</name>
    <dbReference type="NCBI Taxonomy" id="1300343"/>
    <lineage>
        <taxon>Bacteria</taxon>
        <taxon>Pseudomonadati</taxon>
        <taxon>Bacteroidota</taxon>
        <taxon>Flavobacteriia</taxon>
        <taxon>Flavobacteriales</taxon>
        <taxon>Flavobacteriaceae</taxon>
        <taxon>Dokdonia</taxon>
    </lineage>
</organism>
<dbReference type="AlphaFoldDB" id="A0A0A2GUU1"/>
<dbReference type="InterPro" id="IPR014780">
    <property type="entry name" value="tRNA_psdUridine_synth_TruB"/>
</dbReference>
<evidence type="ECO:0000259" key="7">
    <source>
        <dbReference type="Pfam" id="PF16198"/>
    </source>
</evidence>
<dbReference type="InterPro" id="IPR002501">
    <property type="entry name" value="PsdUridine_synth_N"/>
</dbReference>
<dbReference type="NCBIfam" id="TIGR00431">
    <property type="entry name" value="TruB"/>
    <property type="match status" value="1"/>
</dbReference>
<dbReference type="InterPro" id="IPR020103">
    <property type="entry name" value="PsdUridine_synth_cat_dom_sf"/>
</dbReference>
<evidence type="ECO:0000259" key="6">
    <source>
        <dbReference type="Pfam" id="PF01509"/>
    </source>
</evidence>
<evidence type="ECO:0000256" key="4">
    <source>
        <dbReference type="ARBA" id="ARBA00023235"/>
    </source>
</evidence>
<feature type="domain" description="tRNA pseudouridylate synthase B C-terminal" evidence="7">
    <location>
        <begin position="191"/>
        <end position="230"/>
    </location>
</feature>
<sequence length="241" mass="27473">MSKITSLTDQDFRDGQVLIFDKPLEWTSFQLVNKVRWLIRKNRNIKKIKVGHAGTLDPLATGLMIICTGKFTKRLHEFMGQEKEYTGTITLGGTTPSYDLETAIDKEYPTEHITEEDIYAFAKAYQGKIMQRPPVFSALKKEGKRLYEFARAGEEVEIPKREIHISSFEITRIEMPEVDFKVSCSKGTYIRSLAFDFGEGLKSGAHLTALRRTKIGDYSVDNAHLLDDFIREITQSNPADI</sequence>
<dbReference type="EC" id="5.4.99.25" evidence="5"/>
<accession>A0A0A2GUU1</accession>
<comment type="caution">
    <text evidence="8">The sequence shown here is derived from an EMBL/GenBank/DDBJ whole genome shotgun (WGS) entry which is preliminary data.</text>
</comment>
<dbReference type="OrthoDB" id="9802309at2"/>
<dbReference type="EMBL" id="JSAQ01000001">
    <property type="protein sequence ID" value="KGO07002.1"/>
    <property type="molecule type" value="Genomic_DNA"/>
</dbReference>
<gene>
    <name evidence="5" type="primary">truB</name>
    <name evidence="8" type="ORF">NV36_09225</name>
</gene>
<feature type="active site" description="Nucleophile" evidence="5">
    <location>
        <position position="57"/>
    </location>
</feature>
<name>A0A0A2GUU1_9FLAO</name>
<comment type="function">
    <text evidence="5">Responsible for synthesis of pseudouridine from uracil-55 in the psi GC loop of transfer RNAs.</text>
</comment>
<reference evidence="8 9" key="1">
    <citation type="submission" date="2014-10" db="EMBL/GenBank/DDBJ databases">
        <title>Draft genome sequence of the proteorhodopsin-containing marine bacterium Dokdonia donghaensis.</title>
        <authorList>
            <person name="Gomez-Consarnau L."/>
            <person name="Gonzalez J.M."/>
            <person name="Riedel T."/>
            <person name="Jaenicke S."/>
            <person name="Wagner-Doebler I."/>
            <person name="Fuhrman J.A."/>
        </authorList>
    </citation>
    <scope>NUCLEOTIDE SEQUENCE [LARGE SCALE GENOMIC DNA]</scope>
    <source>
        <strain evidence="8 9">DSW-1</strain>
    </source>
</reference>